<keyword evidence="14" id="KW-1185">Reference proteome</keyword>
<dbReference type="Gene3D" id="2.40.340.10">
    <property type="entry name" value="MoeA, C-terminal, domain IV"/>
    <property type="match status" value="1"/>
</dbReference>
<dbReference type="NCBIfam" id="TIGR00177">
    <property type="entry name" value="molyb_syn"/>
    <property type="match status" value="1"/>
</dbReference>
<dbReference type="GO" id="GO:0046872">
    <property type="term" value="F:metal ion binding"/>
    <property type="evidence" value="ECO:0007669"/>
    <property type="project" value="UniProtKB-UniRule"/>
</dbReference>
<dbReference type="eggNOG" id="COG0303">
    <property type="taxonomic scope" value="Bacteria"/>
</dbReference>
<evidence type="ECO:0000256" key="2">
    <source>
        <dbReference type="ARBA" id="ARBA00002901"/>
    </source>
</evidence>
<evidence type="ECO:0000256" key="1">
    <source>
        <dbReference type="ARBA" id="ARBA00001946"/>
    </source>
</evidence>
<dbReference type="SUPFAM" id="SSF63867">
    <property type="entry name" value="MoeA C-terminal domain-like"/>
    <property type="match status" value="1"/>
</dbReference>
<dbReference type="RefSeq" id="WP_005373690.1">
    <property type="nucleotide sequence ID" value="NZ_CM001475.1"/>
</dbReference>
<dbReference type="Gene3D" id="2.170.190.11">
    <property type="entry name" value="Molybdopterin biosynthesis moea protein, domain 3"/>
    <property type="match status" value="1"/>
</dbReference>
<comment type="pathway">
    <text evidence="3 11">Cofactor biosynthesis; molybdopterin biosynthesis.</text>
</comment>
<dbReference type="Proteomes" id="UP000005090">
    <property type="component" value="Chromosome"/>
</dbReference>
<comment type="catalytic activity">
    <reaction evidence="10">
        <text>adenylyl-molybdopterin + molybdate = Mo-molybdopterin + AMP + H(+)</text>
        <dbReference type="Rhea" id="RHEA:35047"/>
        <dbReference type="ChEBI" id="CHEBI:15378"/>
        <dbReference type="ChEBI" id="CHEBI:36264"/>
        <dbReference type="ChEBI" id="CHEBI:62727"/>
        <dbReference type="ChEBI" id="CHEBI:71302"/>
        <dbReference type="ChEBI" id="CHEBI:456215"/>
        <dbReference type="EC" id="2.10.1.1"/>
    </reaction>
</comment>
<dbReference type="InterPro" id="IPR008284">
    <property type="entry name" value="MoCF_biosynth_CS"/>
</dbReference>
<dbReference type="EC" id="2.10.1.1" evidence="11"/>
<dbReference type="SUPFAM" id="SSF53218">
    <property type="entry name" value="Molybdenum cofactor biosynthesis proteins"/>
    <property type="match status" value="1"/>
</dbReference>
<dbReference type="GO" id="GO:0006777">
    <property type="term" value="P:Mo-molybdopterin cofactor biosynthetic process"/>
    <property type="evidence" value="ECO:0007669"/>
    <property type="project" value="UniProtKB-UniRule"/>
</dbReference>
<comment type="similarity">
    <text evidence="4 11">Belongs to the MoeA family.</text>
</comment>
<protein>
    <recommendedName>
        <fullName evidence="11">Molybdopterin molybdenumtransferase</fullName>
        <ecNumber evidence="11">2.10.1.1</ecNumber>
    </recommendedName>
</protein>
<dbReference type="SUPFAM" id="SSF63882">
    <property type="entry name" value="MoeA N-terminal region -like"/>
    <property type="match status" value="1"/>
</dbReference>
<dbReference type="InterPro" id="IPR036135">
    <property type="entry name" value="MoeA_linker/N_sf"/>
</dbReference>
<dbReference type="InterPro" id="IPR005111">
    <property type="entry name" value="MoeA_C_domain_IV"/>
</dbReference>
<keyword evidence="5 11" id="KW-0500">Molybdenum</keyword>
<dbReference type="CDD" id="cd00887">
    <property type="entry name" value="MoeA"/>
    <property type="match status" value="1"/>
</dbReference>
<organism evidence="13 14">
    <name type="scientific">Methylomicrobium album BG8</name>
    <dbReference type="NCBI Taxonomy" id="686340"/>
    <lineage>
        <taxon>Bacteria</taxon>
        <taxon>Pseudomonadati</taxon>
        <taxon>Pseudomonadota</taxon>
        <taxon>Gammaproteobacteria</taxon>
        <taxon>Methylococcales</taxon>
        <taxon>Methylococcaceae</taxon>
        <taxon>Methylomicrobium</taxon>
    </lineage>
</organism>
<dbReference type="Pfam" id="PF00994">
    <property type="entry name" value="MoCF_biosynth"/>
    <property type="match status" value="1"/>
</dbReference>
<evidence type="ECO:0000256" key="8">
    <source>
        <dbReference type="ARBA" id="ARBA00022842"/>
    </source>
</evidence>
<dbReference type="InterPro" id="IPR001453">
    <property type="entry name" value="MoaB/Mog_dom"/>
</dbReference>
<dbReference type="PANTHER" id="PTHR10192">
    <property type="entry name" value="MOLYBDOPTERIN BIOSYNTHESIS PROTEIN"/>
    <property type="match status" value="1"/>
</dbReference>
<evidence type="ECO:0000313" key="13">
    <source>
        <dbReference type="EMBL" id="EIC30821.1"/>
    </source>
</evidence>
<dbReference type="InterPro" id="IPR038987">
    <property type="entry name" value="MoeA-like"/>
</dbReference>
<dbReference type="InterPro" id="IPR036688">
    <property type="entry name" value="MoeA_C_domain_IV_sf"/>
</dbReference>
<dbReference type="NCBIfam" id="NF045515">
    <property type="entry name" value="Glp_gephyrin"/>
    <property type="match status" value="1"/>
</dbReference>
<evidence type="ECO:0000256" key="9">
    <source>
        <dbReference type="ARBA" id="ARBA00023150"/>
    </source>
</evidence>
<comment type="cofactor">
    <cofactor evidence="1 11">
        <name>Mg(2+)</name>
        <dbReference type="ChEBI" id="CHEBI:18420"/>
    </cofactor>
</comment>
<name>H8GNR5_METAL</name>
<keyword evidence="7 11" id="KW-0479">Metal-binding</keyword>
<dbReference type="EMBL" id="CM001475">
    <property type="protein sequence ID" value="EIC30821.1"/>
    <property type="molecule type" value="Genomic_DNA"/>
</dbReference>
<evidence type="ECO:0000259" key="12">
    <source>
        <dbReference type="SMART" id="SM00852"/>
    </source>
</evidence>
<dbReference type="FunFam" id="3.40.980.10:FF:000004">
    <property type="entry name" value="Molybdopterin molybdenumtransferase"/>
    <property type="match status" value="1"/>
</dbReference>
<accession>H8GNR5</accession>
<evidence type="ECO:0000256" key="3">
    <source>
        <dbReference type="ARBA" id="ARBA00005046"/>
    </source>
</evidence>
<evidence type="ECO:0000256" key="5">
    <source>
        <dbReference type="ARBA" id="ARBA00022505"/>
    </source>
</evidence>
<dbReference type="GO" id="GO:0061599">
    <property type="term" value="F:molybdopterin molybdotransferase activity"/>
    <property type="evidence" value="ECO:0007669"/>
    <property type="project" value="UniProtKB-UniRule"/>
</dbReference>
<dbReference type="PROSITE" id="PS01079">
    <property type="entry name" value="MOCF_BIOSYNTHESIS_2"/>
    <property type="match status" value="1"/>
</dbReference>
<reference evidence="13 14" key="1">
    <citation type="journal article" date="2013" name="Genome Announc.">
        <title>Genome Sequence of the Obligate Gammaproteobacterial Methanotroph Methylomicrobium album Strain BG8.</title>
        <authorList>
            <person name="Kits K.D."/>
            <person name="Kalyuzhnaya M.G."/>
            <person name="Klotz M.G."/>
            <person name="Jetten M.S."/>
            <person name="Op den Camp H.J."/>
            <person name="Vuilleumier S."/>
            <person name="Bringel F."/>
            <person name="Dispirito A.A."/>
            <person name="Murrell J.C."/>
            <person name="Bruce D."/>
            <person name="Cheng J.F."/>
            <person name="Copeland A."/>
            <person name="Goodwin L."/>
            <person name="Hauser L."/>
            <person name="Lajus A."/>
            <person name="Land M.L."/>
            <person name="Lapidus A."/>
            <person name="Lucas S."/>
            <person name="Medigue C."/>
            <person name="Pitluck S."/>
            <person name="Woyke T."/>
            <person name="Zeytun A."/>
            <person name="Stein L.Y."/>
        </authorList>
    </citation>
    <scope>NUCLEOTIDE SEQUENCE [LARGE SCALE GENOMIC DNA]</scope>
    <source>
        <strain evidence="13 14">BG8</strain>
    </source>
</reference>
<evidence type="ECO:0000313" key="14">
    <source>
        <dbReference type="Proteomes" id="UP000005090"/>
    </source>
</evidence>
<dbReference type="Gene3D" id="3.40.980.10">
    <property type="entry name" value="MoaB/Mog-like domain"/>
    <property type="match status" value="1"/>
</dbReference>
<sequence>MADPCSLEPMLSAEAALDRIVSAVQPVSGAERATLKQALGRVAAEPVRAPLPIPHYRNAAVDGYAFRSADLDGLRPVRLRVAGASWAGKPFQGRLNRGECIRIFTGAVVPDQADSVVMQEFAAADGDAIVLPADVELRRFVREIGEDLRQGDLLCGEGKRLTAADLGLLASAGVYDMAVKRPVNIAFFSTGDELTGIGQALSAGGIYDSNRYLLGGLLTDPCYRAADLGVIGDNRAQLEAALSRAAPDHDVIITTGGASVGEADFIAEVLGRLGEIHLWKIAMKPGKPLAFGKIGKAFFFGLPGNPVAVAVTFRQMVEPALKRLAGQGSAHPLRIRAICTVPLKKEPGRLEFQRGVLTQNAQGEFFVAAGGDQESHLLGAMARSNCYIVLPADCGGVRANEAVWVEPFGVSL</sequence>
<dbReference type="SMART" id="SM00852">
    <property type="entry name" value="MoCF_biosynth"/>
    <property type="match status" value="1"/>
</dbReference>
<dbReference type="UniPathway" id="UPA00344"/>
<dbReference type="Gene3D" id="3.90.105.10">
    <property type="entry name" value="Molybdopterin biosynthesis moea protein, domain 2"/>
    <property type="match status" value="1"/>
</dbReference>
<dbReference type="STRING" id="686340.Metal_3147"/>
<evidence type="ECO:0000256" key="10">
    <source>
        <dbReference type="ARBA" id="ARBA00047317"/>
    </source>
</evidence>
<keyword evidence="9 11" id="KW-0501">Molybdenum cofactor biosynthesis</keyword>
<dbReference type="Pfam" id="PF03453">
    <property type="entry name" value="MoeA_N"/>
    <property type="match status" value="1"/>
</dbReference>
<evidence type="ECO:0000256" key="11">
    <source>
        <dbReference type="RuleBase" id="RU365090"/>
    </source>
</evidence>
<evidence type="ECO:0000256" key="4">
    <source>
        <dbReference type="ARBA" id="ARBA00010763"/>
    </source>
</evidence>
<evidence type="ECO:0000256" key="6">
    <source>
        <dbReference type="ARBA" id="ARBA00022679"/>
    </source>
</evidence>
<dbReference type="PANTHER" id="PTHR10192:SF5">
    <property type="entry name" value="GEPHYRIN"/>
    <property type="match status" value="1"/>
</dbReference>
<dbReference type="Pfam" id="PF03454">
    <property type="entry name" value="MoeA_C"/>
    <property type="match status" value="1"/>
</dbReference>
<dbReference type="GO" id="GO:0005829">
    <property type="term" value="C:cytosol"/>
    <property type="evidence" value="ECO:0007669"/>
    <property type="project" value="TreeGrafter"/>
</dbReference>
<dbReference type="InterPro" id="IPR036425">
    <property type="entry name" value="MoaB/Mog-like_dom_sf"/>
</dbReference>
<keyword evidence="6 11" id="KW-0808">Transferase</keyword>
<keyword evidence="8 11" id="KW-0460">Magnesium</keyword>
<gene>
    <name evidence="13" type="ORF">Metal_3147</name>
</gene>
<dbReference type="InterPro" id="IPR005110">
    <property type="entry name" value="MoeA_linker/N"/>
</dbReference>
<comment type="function">
    <text evidence="2 11">Catalyzes the insertion of molybdate into adenylated molybdopterin with the concomitant release of AMP.</text>
</comment>
<evidence type="ECO:0000256" key="7">
    <source>
        <dbReference type="ARBA" id="ARBA00022723"/>
    </source>
</evidence>
<proteinExistence type="inferred from homology"/>
<dbReference type="AlphaFoldDB" id="H8GNR5"/>
<feature type="domain" description="MoaB/Mog" evidence="12">
    <location>
        <begin position="186"/>
        <end position="323"/>
    </location>
</feature>
<dbReference type="HOGENOM" id="CLU_010186_7_0_6"/>